<proteinExistence type="predicted"/>
<sequence>MAAQLPVQGELFRAETGWFHVFRSFVDSGALADMDGATLKVYLVIKTHTNIETGIAGPIGHKTIASKSGLHQSSVKRAIKELESLGYLSKSPRGRSHEYRFKEKWRVQDKDGRQTAIASWEYVPSLVKPTADELRAALLAGRLPPDVHIERLQVNINHVAPGAVVINVQEGEQAEVAGKIAHPALRNALNALLVNRVNVPREASAQSYTQIVDGRDQE</sequence>
<evidence type="ECO:0000313" key="1">
    <source>
        <dbReference type="EMBL" id="ATF77436.1"/>
    </source>
</evidence>
<dbReference type="InterPro" id="IPR036390">
    <property type="entry name" value="WH_DNA-bd_sf"/>
</dbReference>
<evidence type="ECO:0000313" key="2">
    <source>
        <dbReference type="Proteomes" id="UP000218103"/>
    </source>
</evidence>
<dbReference type="SUPFAM" id="SSF46785">
    <property type="entry name" value="Winged helix' DNA-binding domain"/>
    <property type="match status" value="1"/>
</dbReference>
<name>A0ABN5CQI3_BURCE</name>
<accession>A0ABN5CQI3</accession>
<keyword evidence="2" id="KW-1185">Reference proteome</keyword>
<protein>
    <submittedName>
        <fullName evidence="1">Helix-turn-helix domain-containing protein</fullName>
    </submittedName>
</protein>
<dbReference type="EMBL" id="CP023518">
    <property type="protein sequence ID" value="ATF77436.1"/>
    <property type="molecule type" value="Genomic_DNA"/>
</dbReference>
<dbReference type="InterPro" id="IPR036388">
    <property type="entry name" value="WH-like_DNA-bd_sf"/>
</dbReference>
<dbReference type="Proteomes" id="UP000218103">
    <property type="component" value="Chromosome 1"/>
</dbReference>
<organism evidence="1 2">
    <name type="scientific">Burkholderia cepacia</name>
    <name type="common">Pseudomonas cepacia</name>
    <dbReference type="NCBI Taxonomy" id="292"/>
    <lineage>
        <taxon>Bacteria</taxon>
        <taxon>Pseudomonadati</taxon>
        <taxon>Pseudomonadota</taxon>
        <taxon>Betaproteobacteria</taxon>
        <taxon>Burkholderiales</taxon>
        <taxon>Burkholderiaceae</taxon>
        <taxon>Burkholderia</taxon>
        <taxon>Burkholderia cepacia complex</taxon>
    </lineage>
</organism>
<reference evidence="2" key="1">
    <citation type="submission" date="2017-09" db="EMBL/GenBank/DDBJ databases">
        <title>FDA dAtabase for Regulatory Grade micrObial Sequences (FDA-ARGOS): Supporting development and validation of Infectious Disease Dx tests.</title>
        <authorList>
            <person name="Minogue T."/>
            <person name="Wolcott M."/>
            <person name="Wasieloski L."/>
            <person name="Aguilar W."/>
            <person name="Moore D."/>
            <person name="Tallon L.J."/>
            <person name="Sadzewicz L."/>
            <person name="Ott S."/>
            <person name="Zhao X."/>
            <person name="Nagaraj S."/>
            <person name="Vavikolanu K."/>
            <person name="Aluvathingal J."/>
            <person name="Nadendla S."/>
            <person name="Sichtig H."/>
        </authorList>
    </citation>
    <scope>NUCLEOTIDE SEQUENCE [LARGE SCALE GENOMIC DNA]</scope>
    <source>
        <strain evidence="2">FDAARGOS_388</strain>
    </source>
</reference>
<dbReference type="Gene3D" id="1.10.10.10">
    <property type="entry name" value="Winged helix-like DNA-binding domain superfamily/Winged helix DNA-binding domain"/>
    <property type="match status" value="1"/>
</dbReference>
<gene>
    <name evidence="1" type="ORF">CO711_08235</name>
</gene>
<dbReference type="Pfam" id="PF13730">
    <property type="entry name" value="HTH_36"/>
    <property type="match status" value="1"/>
</dbReference>
<dbReference type="RefSeq" id="WP_049098454.1">
    <property type="nucleotide sequence ID" value="NZ_BCNU01000026.1"/>
</dbReference>